<keyword evidence="2" id="KW-1185">Reference proteome</keyword>
<gene>
    <name evidence="1" type="ORF">GXW74_10970</name>
</gene>
<dbReference type="Pfam" id="PF14891">
    <property type="entry name" value="Peptidase_M91"/>
    <property type="match status" value="1"/>
</dbReference>
<reference evidence="1" key="2">
    <citation type="journal article" date="2021" name="Syst. Appl. Microbiol.">
        <title>Roseomonas hellenica sp. nov., isolated from roots of wild-growing Alkanna tinctoria.</title>
        <authorList>
            <person name="Rat A."/>
            <person name="Naranjo H.D."/>
            <person name="Lebbe L."/>
            <person name="Cnockaert M."/>
            <person name="Krigas N."/>
            <person name="Grigoriadou K."/>
            <person name="Maloupa E."/>
            <person name="Willems A."/>
        </authorList>
    </citation>
    <scope>NUCLEOTIDE SEQUENCE</scope>
    <source>
        <strain evidence="1">LMG 31228</strain>
    </source>
</reference>
<protein>
    <submittedName>
        <fullName evidence="1">Uncharacterized protein</fullName>
    </submittedName>
</protein>
<proteinExistence type="predicted"/>
<evidence type="ECO:0000313" key="2">
    <source>
        <dbReference type="Proteomes" id="UP001138709"/>
    </source>
</evidence>
<dbReference type="Proteomes" id="UP001138709">
    <property type="component" value="Unassembled WGS sequence"/>
</dbReference>
<organism evidence="1 2">
    <name type="scientific">Neoroseomonas eburnea</name>
    <dbReference type="NCBI Taxonomy" id="1346889"/>
    <lineage>
        <taxon>Bacteria</taxon>
        <taxon>Pseudomonadati</taxon>
        <taxon>Pseudomonadota</taxon>
        <taxon>Alphaproteobacteria</taxon>
        <taxon>Acetobacterales</taxon>
        <taxon>Acetobacteraceae</taxon>
        <taxon>Neoroseomonas</taxon>
    </lineage>
</organism>
<dbReference type="RefSeq" id="WP_211846547.1">
    <property type="nucleotide sequence ID" value="NZ_JAAEDL010000009.1"/>
</dbReference>
<dbReference type="AlphaFoldDB" id="A0A9X9XBC4"/>
<accession>A0A9X9XBC4</accession>
<comment type="caution">
    <text evidence="1">The sequence shown here is derived from an EMBL/GenBank/DDBJ whole genome shotgun (WGS) entry which is preliminary data.</text>
</comment>
<dbReference type="EMBL" id="JAAEDL010000009">
    <property type="protein sequence ID" value="MBR0681010.1"/>
    <property type="molecule type" value="Genomic_DNA"/>
</dbReference>
<sequence>MSEVLAYMSIPGIRIRNSSSVIEGEVFDDITDWGGTFVEKARAALLELASGPMGRGRMIIDGVSAALGSRGHAITIEPATDFDGQAGSGWSDELLLVRWNPEPMPVSGDDFDQLDGIPAFIILGHELIHAMHSLTGMVTRTRNRWDDKAVEEARTIGLGPWEGEPLTENGLRDEWGLRPRRTFTGSEAKQFLKGTGYDI</sequence>
<name>A0A9X9XBC4_9PROT</name>
<dbReference type="InterPro" id="IPR028208">
    <property type="entry name" value="Effector_pro_NleD-like"/>
</dbReference>
<reference evidence="1" key="1">
    <citation type="submission" date="2020-01" db="EMBL/GenBank/DDBJ databases">
        <authorList>
            <person name="Rat A."/>
        </authorList>
    </citation>
    <scope>NUCLEOTIDE SEQUENCE</scope>
    <source>
        <strain evidence="1">LMG 31228</strain>
    </source>
</reference>
<evidence type="ECO:0000313" key="1">
    <source>
        <dbReference type="EMBL" id="MBR0681010.1"/>
    </source>
</evidence>